<dbReference type="OrthoDB" id="5596422at2759"/>
<gene>
    <name evidence="2" type="ORF">NUU61_006098</name>
</gene>
<dbReference type="GeneID" id="81395795"/>
<feature type="compositionally biased region" description="Polar residues" evidence="1">
    <location>
        <begin position="47"/>
        <end position="56"/>
    </location>
</feature>
<feature type="compositionally biased region" description="Low complexity" evidence="1">
    <location>
        <begin position="20"/>
        <end position="45"/>
    </location>
</feature>
<dbReference type="EMBL" id="JAPMSZ010000009">
    <property type="protein sequence ID" value="KAJ5091228.1"/>
    <property type="molecule type" value="Genomic_DNA"/>
</dbReference>
<feature type="compositionally biased region" description="Polar residues" evidence="1">
    <location>
        <begin position="544"/>
        <end position="559"/>
    </location>
</feature>
<proteinExistence type="predicted"/>
<comment type="caution">
    <text evidence="2">The sequence shown here is derived from an EMBL/GenBank/DDBJ whole genome shotgun (WGS) entry which is preliminary data.</text>
</comment>
<dbReference type="Proteomes" id="UP001141434">
    <property type="component" value="Unassembled WGS sequence"/>
</dbReference>
<name>A0A9W9K311_9EURO</name>
<keyword evidence="3" id="KW-1185">Reference proteome</keyword>
<dbReference type="AlphaFoldDB" id="A0A9W9K311"/>
<sequence>MEDTMPEPLIVKKRSCRGFSSVSTSSYPSIPRRQSSLSASASYDSNGPATSTRTPSLSDSLYQIDVTKVRKAGAGLQNGFKSGHDALEDPFVDQGLQSKIAACEKRKALGKFRAIPQVLVRWSSGSWDSIDPCLSSRSSTKEFLNTKFPTLVVQDSCPPSLVQSLSDTQQQPGSQYLSPMDLPISFANLRAAPNSPSIGMNPLSIWTTVEVLADISSISLPDSSTLAPLDLIALGVSAIASSLVYNHDRIALACVDGSSKSGFEILLPLGFHHFETSQSALNIFASRHVSNKRRGSPDLEFAISQVSQLFCHSPRPAFCHLVFLSSTPQGHCSMPGIDRSIGFHTITPQTCSPLGKTSHPPGWHIFYEITSDDAPPRDIYLSQKVSKAIRQLRTGINPGAISDLNLSVIPGHGCQVQSVLGDCQLTHLRPGESWVVPVQIGIPAADLQRSRLAGCQKTDQDHHPIIRALLNQVNTLLNEHSSMEIGQHVLTAHLEYKHSFLPEPSAVHLEADCTILRHADRTLGASWNVGKTLTTEADEEDDCSSISLGSSIETPSSLS</sequence>
<accession>A0A9W9K311</accession>
<evidence type="ECO:0000313" key="3">
    <source>
        <dbReference type="Proteomes" id="UP001141434"/>
    </source>
</evidence>
<organism evidence="2 3">
    <name type="scientific">Penicillium alfredii</name>
    <dbReference type="NCBI Taxonomy" id="1506179"/>
    <lineage>
        <taxon>Eukaryota</taxon>
        <taxon>Fungi</taxon>
        <taxon>Dikarya</taxon>
        <taxon>Ascomycota</taxon>
        <taxon>Pezizomycotina</taxon>
        <taxon>Eurotiomycetes</taxon>
        <taxon>Eurotiomycetidae</taxon>
        <taxon>Eurotiales</taxon>
        <taxon>Aspergillaceae</taxon>
        <taxon>Penicillium</taxon>
    </lineage>
</organism>
<feature type="region of interest" description="Disordered" evidence="1">
    <location>
        <begin position="18"/>
        <end position="56"/>
    </location>
</feature>
<evidence type="ECO:0000256" key="1">
    <source>
        <dbReference type="SAM" id="MobiDB-lite"/>
    </source>
</evidence>
<reference evidence="2" key="2">
    <citation type="journal article" date="2023" name="IMA Fungus">
        <title>Comparative genomic study of the Penicillium genus elucidates a diverse pangenome and 15 lateral gene transfer events.</title>
        <authorList>
            <person name="Petersen C."/>
            <person name="Sorensen T."/>
            <person name="Nielsen M.R."/>
            <person name="Sondergaard T.E."/>
            <person name="Sorensen J.L."/>
            <person name="Fitzpatrick D.A."/>
            <person name="Frisvad J.C."/>
            <person name="Nielsen K.L."/>
        </authorList>
    </citation>
    <scope>NUCLEOTIDE SEQUENCE</scope>
    <source>
        <strain evidence="2">IBT 34128</strain>
    </source>
</reference>
<feature type="region of interest" description="Disordered" evidence="1">
    <location>
        <begin position="538"/>
        <end position="559"/>
    </location>
</feature>
<reference evidence="2" key="1">
    <citation type="submission" date="2022-11" db="EMBL/GenBank/DDBJ databases">
        <authorList>
            <person name="Petersen C."/>
        </authorList>
    </citation>
    <scope>NUCLEOTIDE SEQUENCE</scope>
    <source>
        <strain evidence="2">IBT 34128</strain>
    </source>
</reference>
<dbReference type="RefSeq" id="XP_056509426.1">
    <property type="nucleotide sequence ID" value="XM_056656626.1"/>
</dbReference>
<evidence type="ECO:0000313" key="2">
    <source>
        <dbReference type="EMBL" id="KAJ5091228.1"/>
    </source>
</evidence>
<protein>
    <submittedName>
        <fullName evidence="2">Uncharacterized protein</fullName>
    </submittedName>
</protein>